<dbReference type="PROSITE" id="PS00346">
    <property type="entry name" value="ETS_DOMAIN_2"/>
    <property type="match status" value="1"/>
</dbReference>
<name>B0W3D6_CULQU</name>
<dbReference type="PROSITE" id="PS00345">
    <property type="entry name" value="ETS_DOMAIN_1"/>
    <property type="match status" value="1"/>
</dbReference>
<proteinExistence type="inferred from homology"/>
<dbReference type="OMA" id="PIKRMHR"/>
<organism>
    <name type="scientific">Culex quinquefasciatus</name>
    <name type="common">Southern house mosquito</name>
    <name type="synonym">Culex pungens</name>
    <dbReference type="NCBI Taxonomy" id="7176"/>
    <lineage>
        <taxon>Eukaryota</taxon>
        <taxon>Metazoa</taxon>
        <taxon>Ecdysozoa</taxon>
        <taxon>Arthropoda</taxon>
        <taxon>Hexapoda</taxon>
        <taxon>Insecta</taxon>
        <taxon>Pterygota</taxon>
        <taxon>Neoptera</taxon>
        <taxon>Endopterygota</taxon>
        <taxon>Diptera</taxon>
        <taxon>Nematocera</taxon>
        <taxon>Culicoidea</taxon>
        <taxon>Culicidae</taxon>
        <taxon>Culicinae</taxon>
        <taxon>Culicini</taxon>
        <taxon>Culex</taxon>
        <taxon>Culex</taxon>
    </lineage>
</organism>
<evidence type="ECO:0000259" key="7">
    <source>
        <dbReference type="PROSITE" id="PS50061"/>
    </source>
</evidence>
<protein>
    <submittedName>
        <fullName evidence="9 10">DNA-binding protein D-ELG</fullName>
    </submittedName>
</protein>
<dbReference type="FunCoup" id="B0W3D6">
    <property type="interactions" value="2858"/>
</dbReference>
<dbReference type="SUPFAM" id="SSF47769">
    <property type="entry name" value="SAM/Pointed domain"/>
    <property type="match status" value="1"/>
</dbReference>
<comment type="similarity">
    <text evidence="2 6">Belongs to the ETS family.</text>
</comment>
<dbReference type="STRING" id="7176.B0W3D6"/>
<accession>B0W3D6</accession>
<dbReference type="InterPro" id="IPR024668">
    <property type="entry name" value="GABP_asu_N"/>
</dbReference>
<dbReference type="Pfam" id="PF00178">
    <property type="entry name" value="Ets"/>
    <property type="match status" value="1"/>
</dbReference>
<dbReference type="InterPro" id="IPR036390">
    <property type="entry name" value="WH_DNA-bd_sf"/>
</dbReference>
<dbReference type="PROSITE" id="PS50061">
    <property type="entry name" value="ETS_DOMAIN_3"/>
    <property type="match status" value="1"/>
</dbReference>
<dbReference type="Proteomes" id="UP000002320">
    <property type="component" value="Unassembled WGS sequence"/>
</dbReference>
<evidence type="ECO:0000256" key="4">
    <source>
        <dbReference type="ARBA" id="ARBA00023125"/>
    </source>
</evidence>
<gene>
    <name evidence="10" type="primary">6032653</name>
    <name evidence="9" type="ORF">CpipJ_CPIJ001680</name>
</gene>
<dbReference type="KEGG" id="cqu:CpipJ_CPIJ001680"/>
<evidence type="ECO:0000256" key="1">
    <source>
        <dbReference type="ARBA" id="ARBA00004123"/>
    </source>
</evidence>
<dbReference type="InterPro" id="IPR036388">
    <property type="entry name" value="WH-like_DNA-bd_sf"/>
</dbReference>
<dbReference type="GO" id="GO:0005634">
    <property type="term" value="C:nucleus"/>
    <property type="evidence" value="ECO:0007669"/>
    <property type="project" value="UniProtKB-SubCell"/>
</dbReference>
<dbReference type="eggNOG" id="KOG3806">
    <property type="taxonomic scope" value="Eukaryota"/>
</dbReference>
<dbReference type="Gene3D" id="1.10.10.10">
    <property type="entry name" value="Winged helix-like DNA-binding domain superfamily/Winged helix DNA-binding domain"/>
    <property type="match status" value="1"/>
</dbReference>
<keyword evidence="5 6" id="KW-0539">Nucleus</keyword>
<dbReference type="GO" id="GO:0000981">
    <property type="term" value="F:DNA-binding transcription factor activity, RNA polymerase II-specific"/>
    <property type="evidence" value="ECO:0007669"/>
    <property type="project" value="TreeGrafter"/>
</dbReference>
<dbReference type="Pfam" id="PF11620">
    <property type="entry name" value="GABP-alpha"/>
    <property type="match status" value="1"/>
</dbReference>
<dbReference type="Gene3D" id="3.10.20.90">
    <property type="entry name" value="Phosphatidylinositol 3-kinase Catalytic Subunit, Chain A, domain 1"/>
    <property type="match status" value="1"/>
</dbReference>
<dbReference type="GO" id="GO:0030154">
    <property type="term" value="P:cell differentiation"/>
    <property type="evidence" value="ECO:0007669"/>
    <property type="project" value="TreeGrafter"/>
</dbReference>
<dbReference type="VEuPathDB" id="VectorBase:CPIJ001680"/>
<keyword evidence="4 6" id="KW-0238">DNA-binding</keyword>
<dbReference type="FunFam" id="1.10.10.10:FF:000200">
    <property type="entry name" value="GA-binding protein alpha chain, putative"/>
    <property type="match status" value="1"/>
</dbReference>
<dbReference type="CDD" id="cd08534">
    <property type="entry name" value="SAM_PNT-GABP-alpha"/>
    <property type="match status" value="1"/>
</dbReference>
<dbReference type="PANTHER" id="PTHR11849">
    <property type="entry name" value="ETS"/>
    <property type="match status" value="1"/>
</dbReference>
<dbReference type="GO" id="GO:0043565">
    <property type="term" value="F:sequence-specific DNA binding"/>
    <property type="evidence" value="ECO:0007669"/>
    <property type="project" value="InterPro"/>
</dbReference>
<dbReference type="PANTHER" id="PTHR11849:SF195">
    <property type="entry name" value="GA-BINDING PROTEIN ALPHA CHAIN"/>
    <property type="match status" value="1"/>
</dbReference>
<feature type="domain" description="PNT" evidence="8">
    <location>
        <begin position="190"/>
        <end position="275"/>
    </location>
</feature>
<dbReference type="EnsemblMetazoa" id="CPIJ001680-RA">
    <property type="protein sequence ID" value="CPIJ001680-PA"/>
    <property type="gene ID" value="CPIJ001680"/>
</dbReference>
<reference evidence="10" key="2">
    <citation type="submission" date="2020-05" db="UniProtKB">
        <authorList>
            <consortium name="EnsemblMetazoa"/>
        </authorList>
    </citation>
    <scope>IDENTIFICATION</scope>
    <source>
        <strain evidence="10">JHB</strain>
    </source>
</reference>
<evidence type="ECO:0000256" key="6">
    <source>
        <dbReference type="RuleBase" id="RU004019"/>
    </source>
</evidence>
<dbReference type="Pfam" id="PF02198">
    <property type="entry name" value="SAM_PNT"/>
    <property type="match status" value="1"/>
</dbReference>
<dbReference type="InterPro" id="IPR013761">
    <property type="entry name" value="SAM/pointed_sf"/>
</dbReference>
<dbReference type="SUPFAM" id="SSF46785">
    <property type="entry name" value="Winged helix' DNA-binding domain"/>
    <property type="match status" value="1"/>
</dbReference>
<comment type="subcellular location">
    <subcellularLocation>
        <location evidence="1 6">Nucleus</location>
    </subcellularLocation>
</comment>
<dbReference type="Gene3D" id="1.10.150.50">
    <property type="entry name" value="Transcription Factor, Ets-1"/>
    <property type="match status" value="1"/>
</dbReference>
<dbReference type="OrthoDB" id="10067219at2759"/>
<dbReference type="InterPro" id="IPR000418">
    <property type="entry name" value="Ets_dom"/>
</dbReference>
<dbReference type="InterPro" id="IPR046328">
    <property type="entry name" value="ETS_fam"/>
</dbReference>
<dbReference type="PRINTS" id="PR00454">
    <property type="entry name" value="ETSDOMAIN"/>
</dbReference>
<dbReference type="SMART" id="SM00251">
    <property type="entry name" value="SAM_PNT"/>
    <property type="match status" value="1"/>
</dbReference>
<evidence type="ECO:0000256" key="5">
    <source>
        <dbReference type="ARBA" id="ARBA00023242"/>
    </source>
</evidence>
<dbReference type="FunFam" id="3.10.20.90:FF:000251">
    <property type="entry name" value="DNA-binding protein Ets97D"/>
    <property type="match status" value="1"/>
</dbReference>
<dbReference type="SMART" id="SM00413">
    <property type="entry name" value="ETS"/>
    <property type="match status" value="1"/>
</dbReference>
<dbReference type="VEuPathDB" id="VectorBase:CQUJHB003902"/>
<evidence type="ECO:0000256" key="3">
    <source>
        <dbReference type="ARBA" id="ARBA00022553"/>
    </source>
</evidence>
<evidence type="ECO:0000256" key="2">
    <source>
        <dbReference type="ARBA" id="ARBA00005562"/>
    </source>
</evidence>
<dbReference type="InterPro" id="IPR003118">
    <property type="entry name" value="Pointed_dom"/>
</dbReference>
<evidence type="ECO:0000313" key="10">
    <source>
        <dbReference type="EnsemblMetazoa" id="CPIJ001680-PA"/>
    </source>
</evidence>
<keyword evidence="11" id="KW-1185">Reference proteome</keyword>
<dbReference type="InParanoid" id="B0W3D6"/>
<dbReference type="FunFam" id="1.10.150.50:FF:000039">
    <property type="entry name" value="GA-binding protein alpha chain, putative"/>
    <property type="match status" value="1"/>
</dbReference>
<evidence type="ECO:0000313" key="9">
    <source>
        <dbReference type="EMBL" id="EDS31279.1"/>
    </source>
</evidence>
<keyword evidence="3" id="KW-0597">Phosphoprotein</keyword>
<evidence type="ECO:0000313" key="11">
    <source>
        <dbReference type="Proteomes" id="UP000002320"/>
    </source>
</evidence>
<evidence type="ECO:0000259" key="8">
    <source>
        <dbReference type="PROSITE" id="PS51433"/>
    </source>
</evidence>
<feature type="domain" description="ETS" evidence="7">
    <location>
        <begin position="337"/>
        <end position="417"/>
    </location>
</feature>
<reference evidence="9" key="1">
    <citation type="submission" date="2007-03" db="EMBL/GenBank/DDBJ databases">
        <title>Annotation of Culex pipiens quinquefasciatus.</title>
        <authorList>
            <consortium name="The Broad Institute Genome Sequencing Platform"/>
            <person name="Atkinson P.W."/>
            <person name="Hemingway J."/>
            <person name="Christensen B.M."/>
            <person name="Higgs S."/>
            <person name="Kodira C."/>
            <person name="Hannick L."/>
            <person name="Megy K."/>
            <person name="O'Leary S."/>
            <person name="Pearson M."/>
            <person name="Haas B.J."/>
            <person name="Mauceli E."/>
            <person name="Wortman J.R."/>
            <person name="Lee N.H."/>
            <person name="Guigo R."/>
            <person name="Stanke M."/>
            <person name="Alvarado L."/>
            <person name="Amedeo P."/>
            <person name="Antoine C.H."/>
            <person name="Arensburger P."/>
            <person name="Bidwell S.L."/>
            <person name="Crawford M."/>
            <person name="Camaro F."/>
            <person name="Devon K."/>
            <person name="Engels R."/>
            <person name="Hammond M."/>
            <person name="Howarth C."/>
            <person name="Koehrsen M."/>
            <person name="Lawson D."/>
            <person name="Montgomery P."/>
            <person name="Nene V."/>
            <person name="Nusbaum C."/>
            <person name="Puiu D."/>
            <person name="Romero-Severson J."/>
            <person name="Severson D.W."/>
            <person name="Shumway M."/>
            <person name="Sisk P."/>
            <person name="Stolte C."/>
            <person name="Zeng Q."/>
            <person name="Eisenstadt E."/>
            <person name="Fraser-Liggett C."/>
            <person name="Strausberg R."/>
            <person name="Galagan J."/>
            <person name="Birren B."/>
            <person name="Collins F.H."/>
        </authorList>
    </citation>
    <scope>NUCLEOTIDE SEQUENCE [LARGE SCALE GENOMIC DNA]</scope>
    <source>
        <strain evidence="9">JHB</strain>
    </source>
</reference>
<sequence>MEVPDLPLPDQLGEDGLGFGNGLFLGDADDDDDTIVVHMDLRENLSTLRGLVEQRIGMSLKHYEFWLQDTQMLESHKNLVDQCVQGEGLVQINVQVQTSRRRINIADVLKPTDDVLETSAVAAIISSANAEANAEKVATQTPTAVVTNGSSPAKVAKMSPPELADSPTIIDDDDDEDEMGDGGQAALRWVCDTNFKRDQQRLNIPDDPIEWTVAQVKHWIQWAVRTFQLTSIKLADWSISGRELCDMDHAEFKQKVPSDPGDLFWTHMELLRKCKFVAVVQKHGGLGPASGGGGGGGGGGVDPYDDDMVILRKVPRNNSMGSEPSYCGNRSGNNGQIQLWQFLLEILTDKEHRGIIQWMGTEGEFKLCNPELVAQLWGERKNKPTMNYEKLSRALRYYYDGDMISKVHGKRFVYKFVCDLRELIGYDASELANLVNEGSPLTEQYDMKGFDMDFD</sequence>
<dbReference type="PROSITE" id="PS51433">
    <property type="entry name" value="PNT"/>
    <property type="match status" value="1"/>
</dbReference>
<dbReference type="EMBL" id="DS231831">
    <property type="protein sequence ID" value="EDS31279.1"/>
    <property type="molecule type" value="Genomic_DNA"/>
</dbReference>
<dbReference type="HOGENOM" id="CLU_037064_1_0_1"/>
<dbReference type="AlphaFoldDB" id="B0W3D6"/>